<feature type="chain" id="PRO_5002601316" evidence="2">
    <location>
        <begin position="25"/>
        <end position="656"/>
    </location>
</feature>
<dbReference type="InterPro" id="IPR029058">
    <property type="entry name" value="AB_hydrolase_fold"/>
</dbReference>
<sequence length="656" mass="72015">MQGTQRCAWAAAMLLMWMGGQAWAEPVPPAEAFVESGPISSPSMSPDGKHLAVSADLGEGSYALVVYRIADMQSTTMLRLPRYELPVRIAWVSDRRLVIGKGRKLGSLEEPLPMGEIIATDLDGSNQRYVYGYLQSTRNAGLERGFGYIEGLPAHPNGHFYMRRLSLDSRHSMLYDVDTTTTTHRLMADIDVPGLRFVLDNAGVAQYAYGTDDNDNSLLYRRNGNGWAALQQVQASWRPFAFASQPGRVYGWYNDAGGPAALVSSTLDGQQRSVLAADPFYTVDDLQWGPMPQPPFAARLGPGKPKLQYLDDSAEARLHRSLSETLAGQYVDFINFTEDGNGLLLHAYSDRNAGDWYIFNRTSNTLKLVVKARNALQPAQMSERRMVTFQARDGLTLDGVLTVPNTAAKGTRLPMILLPHGGPHADGDGWAFDTDAQFLASRGYLVLQVNYRGGHGRGHNFERAGYRQWGERIQDDLVDGVRWAVAQGLADQSRICSYGASFGAYAAMMVQVKAPELFRCAVGLAGIYDLQMMYSKGDINRSDYGINYLERAIGRDAADLAAHSPVSLADRIKVPVLLVHGEEDERAPFAQAKSLRAALTRSGNAPQWMAVPKEGHGFYKDANQIAFYRTLERFLAEQLGNAVPASPASTASSAPQ</sequence>
<keyword evidence="1" id="KW-0378">Hydrolase</keyword>
<gene>
    <name evidence="4" type="ordered locus">XC_0844</name>
</gene>
<dbReference type="PANTHER" id="PTHR42776">
    <property type="entry name" value="SERINE PEPTIDASE S9 FAMILY MEMBER"/>
    <property type="match status" value="1"/>
</dbReference>
<dbReference type="Gene3D" id="3.40.50.1820">
    <property type="entry name" value="alpha/beta hydrolase"/>
    <property type="match status" value="1"/>
</dbReference>
<keyword evidence="2" id="KW-0732">Signal</keyword>
<evidence type="ECO:0000313" key="5">
    <source>
        <dbReference type="Proteomes" id="UP000000420"/>
    </source>
</evidence>
<reference evidence="4 5" key="1">
    <citation type="journal article" date="2005" name="Genome Res.">
        <title>Comparative and functional genomic analyses of the pathogenicity of phytopathogen Xanthomonas campestris pv. campestris.</title>
        <authorList>
            <person name="Qian W."/>
            <person name="Jia Y."/>
            <person name="Ren S.X."/>
            <person name="He Y.Q."/>
            <person name="Feng J.X."/>
            <person name="Lu L.F."/>
            <person name="Sun Q."/>
            <person name="Ying G."/>
            <person name="Tang D.J."/>
            <person name="Tang H."/>
            <person name="Wu W."/>
            <person name="Hao P."/>
            <person name="Wang L."/>
            <person name="Jiang B.L."/>
            <person name="Zeng S."/>
            <person name="Gu W.Y."/>
            <person name="Lu G."/>
            <person name="Rong L."/>
            <person name="Tian Y."/>
            <person name="Yao Z."/>
            <person name="Fu G."/>
            <person name="Chen B."/>
            <person name="Fang R."/>
            <person name="Qiang B."/>
            <person name="Chen Z."/>
            <person name="Zhao G.P."/>
            <person name="Tang J.L."/>
            <person name="He C."/>
        </authorList>
    </citation>
    <scope>NUCLEOTIDE SEQUENCE [LARGE SCALE GENOMIC DNA]</scope>
    <source>
        <strain evidence="4 5">8004</strain>
    </source>
</reference>
<proteinExistence type="predicted"/>
<dbReference type="SUPFAM" id="SSF82171">
    <property type="entry name" value="DPP6 N-terminal domain-like"/>
    <property type="match status" value="1"/>
</dbReference>
<protein>
    <submittedName>
        <fullName evidence="4">Prolyl oligopeptidase family protein</fullName>
    </submittedName>
</protein>
<dbReference type="GO" id="GO:0006508">
    <property type="term" value="P:proteolysis"/>
    <property type="evidence" value="ECO:0007669"/>
    <property type="project" value="InterPro"/>
</dbReference>
<dbReference type="HOGENOM" id="CLU_008615_3_1_6"/>
<organism evidence="4 5">
    <name type="scientific">Xanthomonas campestris pv. campestris (strain 8004)</name>
    <dbReference type="NCBI Taxonomy" id="314565"/>
    <lineage>
        <taxon>Bacteria</taxon>
        <taxon>Pseudomonadati</taxon>
        <taxon>Pseudomonadota</taxon>
        <taxon>Gammaproteobacteria</taxon>
        <taxon>Lysobacterales</taxon>
        <taxon>Lysobacteraceae</taxon>
        <taxon>Xanthomonas</taxon>
    </lineage>
</organism>
<dbReference type="Proteomes" id="UP000000420">
    <property type="component" value="Chromosome"/>
</dbReference>
<evidence type="ECO:0000256" key="2">
    <source>
        <dbReference type="SAM" id="SignalP"/>
    </source>
</evidence>
<dbReference type="PANTHER" id="PTHR42776:SF27">
    <property type="entry name" value="DIPEPTIDYL PEPTIDASE FAMILY MEMBER 6"/>
    <property type="match status" value="1"/>
</dbReference>
<evidence type="ECO:0000313" key="4">
    <source>
        <dbReference type="EMBL" id="AAY47919.1"/>
    </source>
</evidence>
<dbReference type="GO" id="GO:0004252">
    <property type="term" value="F:serine-type endopeptidase activity"/>
    <property type="evidence" value="ECO:0007669"/>
    <property type="project" value="TreeGrafter"/>
</dbReference>
<evidence type="ECO:0000259" key="3">
    <source>
        <dbReference type="Pfam" id="PF00326"/>
    </source>
</evidence>
<dbReference type="AlphaFoldDB" id="A0A0H2X631"/>
<feature type="domain" description="Peptidase S9 prolyl oligopeptidase catalytic" evidence="3">
    <location>
        <begin position="430"/>
        <end position="641"/>
    </location>
</feature>
<dbReference type="InterPro" id="IPR001375">
    <property type="entry name" value="Peptidase_S9_cat"/>
</dbReference>
<dbReference type="EMBL" id="CP000050">
    <property type="protein sequence ID" value="AAY47919.1"/>
    <property type="molecule type" value="Genomic_DNA"/>
</dbReference>
<dbReference type="FunFam" id="3.40.50.1820:FF:000442">
    <property type="entry name" value="Subfamily S9C unassigned peptidase"/>
    <property type="match status" value="1"/>
</dbReference>
<evidence type="ECO:0000256" key="1">
    <source>
        <dbReference type="ARBA" id="ARBA00022801"/>
    </source>
</evidence>
<dbReference type="Pfam" id="PF00326">
    <property type="entry name" value="Peptidase_S9"/>
    <property type="match status" value="1"/>
</dbReference>
<dbReference type="KEGG" id="xcb:XC_0844"/>
<name>A0A0H2X631_XANC8</name>
<feature type="signal peptide" evidence="2">
    <location>
        <begin position="1"/>
        <end position="24"/>
    </location>
</feature>
<dbReference type="SUPFAM" id="SSF53474">
    <property type="entry name" value="alpha/beta-Hydrolases"/>
    <property type="match status" value="1"/>
</dbReference>
<accession>A0A0H2X631</accession>